<evidence type="ECO:0000313" key="1">
    <source>
        <dbReference type="EMBL" id="GAA5139173.1"/>
    </source>
</evidence>
<dbReference type="Proteomes" id="UP001500804">
    <property type="component" value="Unassembled WGS sequence"/>
</dbReference>
<proteinExistence type="predicted"/>
<accession>A0ABP9P1S6</accession>
<comment type="caution">
    <text evidence="1">The sequence shown here is derived from an EMBL/GenBank/DDBJ whole genome shotgun (WGS) entry which is preliminary data.</text>
</comment>
<sequence>MATAMQKARQWHKGRTNRIAVARFAEFWTALQNVGDALAEAQKESKRADDPKWKARNQRHWELASVEEIRGALRASKFSLRIVSSQAKAFEEQLITKDWRR</sequence>
<evidence type="ECO:0000313" key="2">
    <source>
        <dbReference type="Proteomes" id="UP001500804"/>
    </source>
</evidence>
<dbReference type="EMBL" id="BAABJO010000043">
    <property type="protein sequence ID" value="GAA5139173.1"/>
    <property type="molecule type" value="Genomic_DNA"/>
</dbReference>
<keyword evidence="2" id="KW-1185">Reference proteome</keyword>
<name>A0ABP9P1S6_9PSEU</name>
<organism evidence="1 2">
    <name type="scientific">Pseudonocardia adelaidensis</name>
    <dbReference type="NCBI Taxonomy" id="648754"/>
    <lineage>
        <taxon>Bacteria</taxon>
        <taxon>Bacillati</taxon>
        <taxon>Actinomycetota</taxon>
        <taxon>Actinomycetes</taxon>
        <taxon>Pseudonocardiales</taxon>
        <taxon>Pseudonocardiaceae</taxon>
        <taxon>Pseudonocardia</taxon>
    </lineage>
</organism>
<gene>
    <name evidence="1" type="ORF">GCM10023320_74840</name>
</gene>
<reference evidence="2" key="1">
    <citation type="journal article" date="2019" name="Int. J. Syst. Evol. Microbiol.">
        <title>The Global Catalogue of Microorganisms (GCM) 10K type strain sequencing project: providing services to taxonomists for standard genome sequencing and annotation.</title>
        <authorList>
            <consortium name="The Broad Institute Genomics Platform"/>
            <consortium name="The Broad Institute Genome Sequencing Center for Infectious Disease"/>
            <person name="Wu L."/>
            <person name="Ma J."/>
        </authorList>
    </citation>
    <scope>NUCLEOTIDE SEQUENCE [LARGE SCALE GENOMIC DNA]</scope>
    <source>
        <strain evidence="2">JCM 18302</strain>
    </source>
</reference>
<protein>
    <submittedName>
        <fullName evidence="1">Uncharacterized protein</fullName>
    </submittedName>
</protein>